<comment type="caution">
    <text evidence="1">The sequence shown here is derived from an EMBL/GenBank/DDBJ whole genome shotgun (WGS) entry which is preliminary data.</text>
</comment>
<keyword evidence="2" id="KW-1185">Reference proteome</keyword>
<dbReference type="EMBL" id="JBBXMP010000128">
    <property type="protein sequence ID" value="KAL0061661.1"/>
    <property type="molecule type" value="Genomic_DNA"/>
</dbReference>
<sequence length="126" mass="14687">DYDHKFFDHWIDTYFRQNQTYIIRIIEAHVAKLSTASCLHGDERLMIKGTKNPMVLLNFDRAGIEPEACIKIVSSNVPDEWGQLMYLIQELFVEKWRSSQVSKDGLVIWSVPERQKSNPMRVAGVF</sequence>
<proteinExistence type="predicted"/>
<protein>
    <submittedName>
        <fullName evidence="1">Uncharacterized protein</fullName>
    </submittedName>
</protein>
<evidence type="ECO:0000313" key="2">
    <source>
        <dbReference type="Proteomes" id="UP001437256"/>
    </source>
</evidence>
<dbReference type="Proteomes" id="UP001437256">
    <property type="component" value="Unassembled WGS sequence"/>
</dbReference>
<gene>
    <name evidence="1" type="ORF">AAF712_011524</name>
</gene>
<accession>A0ABR2ZJC4</accession>
<feature type="non-terminal residue" evidence="1">
    <location>
        <position position="1"/>
    </location>
</feature>
<name>A0ABR2ZJC4_9AGAR</name>
<reference evidence="1 2" key="1">
    <citation type="submission" date="2024-05" db="EMBL/GenBank/DDBJ databases">
        <title>A draft genome resource for the thread blight pathogen Marasmius tenuissimus strain MS-2.</title>
        <authorList>
            <person name="Yulfo-Soto G.E."/>
            <person name="Baruah I.K."/>
            <person name="Amoako-Attah I."/>
            <person name="Bukari Y."/>
            <person name="Meinhardt L.W."/>
            <person name="Bailey B.A."/>
            <person name="Cohen S.P."/>
        </authorList>
    </citation>
    <scope>NUCLEOTIDE SEQUENCE [LARGE SCALE GENOMIC DNA]</scope>
    <source>
        <strain evidence="1 2">MS-2</strain>
    </source>
</reference>
<evidence type="ECO:0000313" key="1">
    <source>
        <dbReference type="EMBL" id="KAL0061661.1"/>
    </source>
</evidence>
<organism evidence="1 2">
    <name type="scientific">Marasmius tenuissimus</name>
    <dbReference type="NCBI Taxonomy" id="585030"/>
    <lineage>
        <taxon>Eukaryota</taxon>
        <taxon>Fungi</taxon>
        <taxon>Dikarya</taxon>
        <taxon>Basidiomycota</taxon>
        <taxon>Agaricomycotina</taxon>
        <taxon>Agaricomycetes</taxon>
        <taxon>Agaricomycetidae</taxon>
        <taxon>Agaricales</taxon>
        <taxon>Marasmiineae</taxon>
        <taxon>Marasmiaceae</taxon>
        <taxon>Marasmius</taxon>
    </lineage>
</organism>